<dbReference type="RefSeq" id="WP_188644925.1">
    <property type="nucleotide sequence ID" value="NZ_BMKL01000001.1"/>
</dbReference>
<evidence type="ECO:0000256" key="8">
    <source>
        <dbReference type="ARBA" id="ARBA00022917"/>
    </source>
</evidence>
<comment type="similarity">
    <text evidence="3 12">Belongs to the class-II aminoacyl-tRNA synthetase family. Type-1 seryl-tRNA synthetase subfamily.</text>
</comment>
<dbReference type="HAMAP" id="MF_00176">
    <property type="entry name" value="Ser_tRNA_synth_type1"/>
    <property type="match status" value="1"/>
</dbReference>
<comment type="caution">
    <text evidence="14">The sequence shown here is derived from an EMBL/GenBank/DDBJ whole genome shotgun (WGS) entry which is preliminary data.</text>
</comment>
<evidence type="ECO:0000256" key="1">
    <source>
        <dbReference type="ARBA" id="ARBA00004496"/>
    </source>
</evidence>
<dbReference type="CDD" id="cd00770">
    <property type="entry name" value="SerRS_core"/>
    <property type="match status" value="1"/>
</dbReference>
<evidence type="ECO:0000256" key="11">
    <source>
        <dbReference type="ARBA" id="ARBA00048823"/>
    </source>
</evidence>
<name>A0ABQ1SBG6_9SPHN</name>
<dbReference type="Proteomes" id="UP000619041">
    <property type="component" value="Unassembled WGS sequence"/>
</dbReference>
<dbReference type="EMBL" id="BMKL01000001">
    <property type="protein sequence ID" value="GGD99505.1"/>
    <property type="molecule type" value="Genomic_DNA"/>
</dbReference>
<accession>A0ABQ1SBG6</accession>
<reference evidence="15" key="1">
    <citation type="journal article" date="2019" name="Int. J. Syst. Evol. Microbiol.">
        <title>The Global Catalogue of Microorganisms (GCM) 10K type strain sequencing project: providing services to taxonomists for standard genome sequencing and annotation.</title>
        <authorList>
            <consortium name="The Broad Institute Genomics Platform"/>
            <consortium name="The Broad Institute Genome Sequencing Center for Infectious Disease"/>
            <person name="Wu L."/>
            <person name="Ma J."/>
        </authorList>
    </citation>
    <scope>NUCLEOTIDE SEQUENCE [LARGE SCALE GENOMIC DNA]</scope>
    <source>
        <strain evidence="15">CGMCC 1.15959</strain>
    </source>
</reference>
<evidence type="ECO:0000256" key="6">
    <source>
        <dbReference type="ARBA" id="ARBA00022741"/>
    </source>
</evidence>
<keyword evidence="7 12" id="KW-0067">ATP-binding</keyword>
<evidence type="ECO:0000256" key="7">
    <source>
        <dbReference type="ARBA" id="ARBA00022840"/>
    </source>
</evidence>
<evidence type="ECO:0000256" key="10">
    <source>
        <dbReference type="ARBA" id="ARBA00047929"/>
    </source>
</evidence>
<keyword evidence="6 12" id="KW-0547">Nucleotide-binding</keyword>
<comment type="catalytic activity">
    <reaction evidence="11 12">
        <text>tRNA(Ser) + L-serine + ATP = L-seryl-tRNA(Ser) + AMP + diphosphate + H(+)</text>
        <dbReference type="Rhea" id="RHEA:12292"/>
        <dbReference type="Rhea" id="RHEA-COMP:9669"/>
        <dbReference type="Rhea" id="RHEA-COMP:9703"/>
        <dbReference type="ChEBI" id="CHEBI:15378"/>
        <dbReference type="ChEBI" id="CHEBI:30616"/>
        <dbReference type="ChEBI" id="CHEBI:33019"/>
        <dbReference type="ChEBI" id="CHEBI:33384"/>
        <dbReference type="ChEBI" id="CHEBI:78442"/>
        <dbReference type="ChEBI" id="CHEBI:78533"/>
        <dbReference type="ChEBI" id="CHEBI:456215"/>
        <dbReference type="EC" id="6.1.1.11"/>
    </reaction>
</comment>
<evidence type="ECO:0000259" key="13">
    <source>
        <dbReference type="PROSITE" id="PS50862"/>
    </source>
</evidence>
<dbReference type="InterPro" id="IPR045864">
    <property type="entry name" value="aa-tRNA-synth_II/BPL/LPL"/>
</dbReference>
<keyword evidence="4 12" id="KW-0963">Cytoplasm</keyword>
<feature type="binding site" evidence="12">
    <location>
        <begin position="230"/>
        <end position="232"/>
    </location>
    <ligand>
        <name>L-serine</name>
        <dbReference type="ChEBI" id="CHEBI:33384"/>
    </ligand>
</feature>
<dbReference type="PANTHER" id="PTHR43697:SF1">
    <property type="entry name" value="SERINE--TRNA LIGASE"/>
    <property type="match status" value="1"/>
</dbReference>
<dbReference type="GO" id="GO:0016874">
    <property type="term" value="F:ligase activity"/>
    <property type="evidence" value="ECO:0007669"/>
    <property type="project" value="UniProtKB-KW"/>
</dbReference>
<comment type="domain">
    <text evidence="12">Consists of two distinct domains, a catalytic core and a N-terminal extension that is involved in tRNA binding.</text>
</comment>
<dbReference type="InterPro" id="IPR015866">
    <property type="entry name" value="Ser-tRNA-synth_1_N"/>
</dbReference>
<proteinExistence type="inferred from homology"/>
<dbReference type="NCBIfam" id="TIGR00414">
    <property type="entry name" value="serS"/>
    <property type="match status" value="1"/>
</dbReference>
<gene>
    <name evidence="12 14" type="primary">serS</name>
    <name evidence="14" type="ORF">GCM10011515_19150</name>
</gene>
<evidence type="ECO:0000256" key="5">
    <source>
        <dbReference type="ARBA" id="ARBA00022598"/>
    </source>
</evidence>
<comment type="subunit">
    <text evidence="12">Homodimer. The tRNA molecule binds across the dimer.</text>
</comment>
<comment type="catalytic activity">
    <reaction evidence="10 12">
        <text>tRNA(Sec) + L-serine + ATP = L-seryl-tRNA(Sec) + AMP + diphosphate + H(+)</text>
        <dbReference type="Rhea" id="RHEA:42580"/>
        <dbReference type="Rhea" id="RHEA-COMP:9742"/>
        <dbReference type="Rhea" id="RHEA-COMP:10128"/>
        <dbReference type="ChEBI" id="CHEBI:15378"/>
        <dbReference type="ChEBI" id="CHEBI:30616"/>
        <dbReference type="ChEBI" id="CHEBI:33019"/>
        <dbReference type="ChEBI" id="CHEBI:33384"/>
        <dbReference type="ChEBI" id="CHEBI:78442"/>
        <dbReference type="ChEBI" id="CHEBI:78533"/>
        <dbReference type="ChEBI" id="CHEBI:456215"/>
        <dbReference type="EC" id="6.1.1.11"/>
    </reaction>
</comment>
<dbReference type="PIRSF" id="PIRSF001529">
    <property type="entry name" value="Ser-tRNA-synth_IIa"/>
    <property type="match status" value="1"/>
</dbReference>
<organism evidence="14 15">
    <name type="scientific">Tsuneonella deserti</name>
    <dbReference type="NCBI Taxonomy" id="2035528"/>
    <lineage>
        <taxon>Bacteria</taxon>
        <taxon>Pseudomonadati</taxon>
        <taxon>Pseudomonadota</taxon>
        <taxon>Alphaproteobacteria</taxon>
        <taxon>Sphingomonadales</taxon>
        <taxon>Erythrobacteraceae</taxon>
        <taxon>Tsuneonella</taxon>
    </lineage>
</organism>
<evidence type="ECO:0000256" key="3">
    <source>
        <dbReference type="ARBA" id="ARBA00010728"/>
    </source>
</evidence>
<dbReference type="InterPro" id="IPR033729">
    <property type="entry name" value="SerRS_core"/>
</dbReference>
<protein>
    <recommendedName>
        <fullName evidence="12">Serine--tRNA ligase</fullName>
        <ecNumber evidence="12">6.1.1.11</ecNumber>
    </recommendedName>
    <alternativeName>
        <fullName evidence="12">Seryl-tRNA synthetase</fullName>
        <shortName evidence="12">SerRS</shortName>
    </alternativeName>
    <alternativeName>
        <fullName evidence="12">Seryl-tRNA(Ser/Sec) synthetase</fullName>
    </alternativeName>
</protein>
<dbReference type="SUPFAM" id="SSF46589">
    <property type="entry name" value="tRNA-binding arm"/>
    <property type="match status" value="1"/>
</dbReference>
<keyword evidence="15" id="KW-1185">Reference proteome</keyword>
<comment type="subcellular location">
    <subcellularLocation>
        <location evidence="1 12">Cytoplasm</location>
    </subcellularLocation>
</comment>
<dbReference type="Gene3D" id="1.10.287.40">
    <property type="entry name" value="Serine-tRNA synthetase, tRNA binding domain"/>
    <property type="match status" value="1"/>
</dbReference>
<dbReference type="PANTHER" id="PTHR43697">
    <property type="entry name" value="SERYL-TRNA SYNTHETASE"/>
    <property type="match status" value="1"/>
</dbReference>
<keyword evidence="8 12" id="KW-0648">Protein biosynthesis</keyword>
<feature type="binding site" evidence="12">
    <location>
        <begin position="260"/>
        <end position="262"/>
    </location>
    <ligand>
        <name>ATP</name>
        <dbReference type="ChEBI" id="CHEBI:30616"/>
    </ligand>
</feature>
<comment type="caution">
    <text evidence="12">Lacks conserved residue(s) required for the propagation of feature annotation.</text>
</comment>
<evidence type="ECO:0000256" key="2">
    <source>
        <dbReference type="ARBA" id="ARBA00005045"/>
    </source>
</evidence>
<keyword evidence="5 12" id="KW-0436">Ligase</keyword>
<dbReference type="SUPFAM" id="SSF55681">
    <property type="entry name" value="Class II aaRS and biotin synthetases"/>
    <property type="match status" value="1"/>
</dbReference>
<dbReference type="EC" id="6.1.1.11" evidence="12"/>
<feature type="binding site" evidence="12">
    <location>
        <begin position="347"/>
        <end position="350"/>
    </location>
    <ligand>
        <name>ATP</name>
        <dbReference type="ChEBI" id="CHEBI:30616"/>
    </ligand>
</feature>
<dbReference type="Gene3D" id="3.30.930.10">
    <property type="entry name" value="Bira Bifunctional Protein, Domain 2"/>
    <property type="match status" value="1"/>
</dbReference>
<sequence>MHDIRLIRDNPAAFDAALARRGFAASSAEVLALDERRRTAATRGQELLARRNEASKAIGAAMGRGDADAAEALKAEVAAIKTDLPALEEEEREAGAALDDLLARLPNLPADDVPEGEDEAGNVEVHKWGEPRGFDFAAREHADIGPALGLDFETGAKIAGARFTFLRGQMARLQRALAQFMLDVQTGEHGFTECATPLLVREEAMFGTGQLPKFAEDSFVTTDGRWLIPTSEVSLTNSVREQIIDLPRPLRLTALTPCFRSEAGSAGRDTRGYIRQHQFDKVELVSICRPEDAEAEHVHMLRSAQLILERLGLPYRTMLLCAGDMGFGARKTYDLEVWLPGQAAYREISSVSWCGDFQARRMNARYRGENGKPAFVHTLNGSGLAVGRTLVAVLENYQQADGSVLVPEALRPWAGGLEKLEPVY</sequence>
<dbReference type="InterPro" id="IPR002317">
    <property type="entry name" value="Ser-tRNA-ligase_type_1"/>
</dbReference>
<feature type="binding site" evidence="12">
    <location>
        <position position="283"/>
    </location>
    <ligand>
        <name>L-serine</name>
        <dbReference type="ChEBI" id="CHEBI:33384"/>
    </ligand>
</feature>
<keyword evidence="9 12" id="KW-0030">Aminoacyl-tRNA synthetase</keyword>
<evidence type="ECO:0000313" key="14">
    <source>
        <dbReference type="EMBL" id="GGD99505.1"/>
    </source>
</evidence>
<dbReference type="InterPro" id="IPR042103">
    <property type="entry name" value="SerRS_1_N_sf"/>
</dbReference>
<evidence type="ECO:0000256" key="12">
    <source>
        <dbReference type="HAMAP-Rule" id="MF_00176"/>
    </source>
</evidence>
<feature type="binding site" evidence="12">
    <location>
        <position position="382"/>
    </location>
    <ligand>
        <name>L-serine</name>
        <dbReference type="ChEBI" id="CHEBI:33384"/>
    </ligand>
</feature>
<dbReference type="PROSITE" id="PS50862">
    <property type="entry name" value="AA_TRNA_LIGASE_II"/>
    <property type="match status" value="1"/>
</dbReference>
<dbReference type="InterPro" id="IPR010978">
    <property type="entry name" value="tRNA-bd_arm"/>
</dbReference>
<dbReference type="Pfam" id="PF00587">
    <property type="entry name" value="tRNA-synt_2b"/>
    <property type="match status" value="1"/>
</dbReference>
<evidence type="ECO:0000313" key="15">
    <source>
        <dbReference type="Proteomes" id="UP000619041"/>
    </source>
</evidence>
<evidence type="ECO:0000256" key="4">
    <source>
        <dbReference type="ARBA" id="ARBA00022490"/>
    </source>
</evidence>
<comment type="pathway">
    <text evidence="2 12">Aminoacyl-tRNA biosynthesis; selenocysteinyl-tRNA(Sec) biosynthesis; L-seryl-tRNA(Sec) from L-serine and tRNA(Sec): step 1/1.</text>
</comment>
<evidence type="ECO:0000256" key="9">
    <source>
        <dbReference type="ARBA" id="ARBA00023146"/>
    </source>
</evidence>
<dbReference type="InterPro" id="IPR002314">
    <property type="entry name" value="aa-tRNA-synt_IIb"/>
</dbReference>
<dbReference type="Pfam" id="PF02403">
    <property type="entry name" value="Seryl_tRNA_N"/>
    <property type="match status" value="1"/>
</dbReference>
<dbReference type="PRINTS" id="PR00981">
    <property type="entry name" value="TRNASYNTHSER"/>
</dbReference>
<comment type="function">
    <text evidence="12">Catalyzes the attachment of serine to tRNA(Ser). Is also able to aminoacylate tRNA(Sec) with serine, to form the misacylated tRNA L-seryl-tRNA(Sec), which will be further converted into selenocysteinyl-tRNA(Sec).</text>
</comment>
<dbReference type="InterPro" id="IPR006195">
    <property type="entry name" value="aa-tRNA-synth_II"/>
</dbReference>
<feature type="domain" description="Aminoacyl-transfer RNA synthetases class-II family profile" evidence="13">
    <location>
        <begin position="172"/>
        <end position="407"/>
    </location>
</feature>